<reference evidence="1" key="1">
    <citation type="submission" date="2014-09" db="EMBL/GenBank/DDBJ databases">
        <authorList>
            <person name="Magalhaes I.L.F."/>
            <person name="Oliveira U."/>
            <person name="Santos F.R."/>
            <person name="Vidigal T.H.D.A."/>
            <person name="Brescovit A.D."/>
            <person name="Santos A.J."/>
        </authorList>
    </citation>
    <scope>NUCLEOTIDE SEQUENCE</scope>
    <source>
        <tissue evidence="1">Shoot tissue taken approximately 20 cm above the soil surface</tissue>
    </source>
</reference>
<dbReference type="EMBL" id="GBRH01234052">
    <property type="protein sequence ID" value="JAD63843.1"/>
    <property type="molecule type" value="Transcribed_RNA"/>
</dbReference>
<name>A0A0A9BNU8_ARUDO</name>
<accession>A0A0A9BNU8</accession>
<protein>
    <submittedName>
        <fullName evidence="1">Uncharacterized protein</fullName>
    </submittedName>
</protein>
<evidence type="ECO:0000313" key="1">
    <source>
        <dbReference type="EMBL" id="JAD63843.1"/>
    </source>
</evidence>
<proteinExistence type="predicted"/>
<sequence>MKTKNLQNSSEKDA</sequence>
<organism evidence="1">
    <name type="scientific">Arundo donax</name>
    <name type="common">Giant reed</name>
    <name type="synonym">Donax arundinaceus</name>
    <dbReference type="NCBI Taxonomy" id="35708"/>
    <lineage>
        <taxon>Eukaryota</taxon>
        <taxon>Viridiplantae</taxon>
        <taxon>Streptophyta</taxon>
        <taxon>Embryophyta</taxon>
        <taxon>Tracheophyta</taxon>
        <taxon>Spermatophyta</taxon>
        <taxon>Magnoliopsida</taxon>
        <taxon>Liliopsida</taxon>
        <taxon>Poales</taxon>
        <taxon>Poaceae</taxon>
        <taxon>PACMAD clade</taxon>
        <taxon>Arundinoideae</taxon>
        <taxon>Arundineae</taxon>
        <taxon>Arundo</taxon>
    </lineage>
</organism>
<reference evidence="1" key="2">
    <citation type="journal article" date="2015" name="Data Brief">
        <title>Shoot transcriptome of the giant reed, Arundo donax.</title>
        <authorList>
            <person name="Barrero R.A."/>
            <person name="Guerrero F.D."/>
            <person name="Moolhuijzen P."/>
            <person name="Goolsby J.A."/>
            <person name="Tidwell J."/>
            <person name="Bellgard S.E."/>
            <person name="Bellgard M.I."/>
        </authorList>
    </citation>
    <scope>NUCLEOTIDE SEQUENCE</scope>
    <source>
        <tissue evidence="1">Shoot tissue taken approximately 20 cm above the soil surface</tissue>
    </source>
</reference>